<dbReference type="InterPro" id="IPR011990">
    <property type="entry name" value="TPR-like_helical_dom_sf"/>
</dbReference>
<dbReference type="Proteomes" id="UP001151002">
    <property type="component" value="Unassembled WGS sequence"/>
</dbReference>
<name>A0ABT4AZG6_9ACTN</name>
<dbReference type="EMBL" id="JAPNTZ010000005">
    <property type="protein sequence ID" value="MCY1139637.1"/>
    <property type="molecule type" value="Genomic_DNA"/>
</dbReference>
<accession>A0ABT4AZG6</accession>
<sequence>MSDPDDYGGGLAEPENLAERRDQARRLHGGLSGGGPASTVSDPVRRLVERAWRRYQEDDFQAAIGTADEALDKDRSCADAWLCKAESLARLGNTDRAIEVLRDARTAVVASARAEVERVLEVIVGQRTTLQVEQARRALRRNQSGEAATLLADVAAALRDDPDFSGRLTYARERAAAATEHRSPFTSTQLTNAVLQTVLGWLCRDEFEHGAKALADEDYRRAEQLFVNARRVDPRNAKAALQLAVVLEMQVRTAEWPEEIPRLAAIVAKSRERATEATRLAALAKEDRTLAAEAETAWTRIDRLRVQSVKRHRVIGCYANLYALQDYYSRNSGYKSIYLSSFVPIAAESDRLLGRYGRDDPDVGIFVSALADRVDQIRRRTG</sequence>
<evidence type="ECO:0008006" key="4">
    <source>
        <dbReference type="Google" id="ProtNLM"/>
    </source>
</evidence>
<evidence type="ECO:0000256" key="1">
    <source>
        <dbReference type="SAM" id="MobiDB-lite"/>
    </source>
</evidence>
<evidence type="ECO:0000313" key="2">
    <source>
        <dbReference type="EMBL" id="MCY1139637.1"/>
    </source>
</evidence>
<dbReference type="SUPFAM" id="SSF48452">
    <property type="entry name" value="TPR-like"/>
    <property type="match status" value="1"/>
</dbReference>
<protein>
    <recommendedName>
        <fullName evidence="4">Tetratricopeptide repeat protein</fullName>
    </recommendedName>
</protein>
<dbReference type="RefSeq" id="WP_267563763.1">
    <property type="nucleotide sequence ID" value="NZ_JAPNTZ010000005.1"/>
</dbReference>
<reference evidence="2" key="1">
    <citation type="submission" date="2022-11" db="EMBL/GenBank/DDBJ databases">
        <authorList>
            <person name="Somphong A."/>
            <person name="Phongsopitanun W."/>
        </authorList>
    </citation>
    <scope>NUCLEOTIDE SEQUENCE</scope>
    <source>
        <strain evidence="2">Pm04-4</strain>
    </source>
</reference>
<dbReference type="Pfam" id="PF13432">
    <property type="entry name" value="TPR_16"/>
    <property type="match status" value="2"/>
</dbReference>
<organism evidence="2 3">
    <name type="scientific">Paractinoplanes pyxinae</name>
    <dbReference type="NCBI Taxonomy" id="2997416"/>
    <lineage>
        <taxon>Bacteria</taxon>
        <taxon>Bacillati</taxon>
        <taxon>Actinomycetota</taxon>
        <taxon>Actinomycetes</taxon>
        <taxon>Micromonosporales</taxon>
        <taxon>Micromonosporaceae</taxon>
        <taxon>Paractinoplanes</taxon>
    </lineage>
</organism>
<gene>
    <name evidence="2" type="ORF">OWR29_16680</name>
</gene>
<feature type="region of interest" description="Disordered" evidence="1">
    <location>
        <begin position="1"/>
        <end position="42"/>
    </location>
</feature>
<dbReference type="Gene3D" id="1.25.40.10">
    <property type="entry name" value="Tetratricopeptide repeat domain"/>
    <property type="match status" value="1"/>
</dbReference>
<comment type="caution">
    <text evidence="2">The sequence shown here is derived from an EMBL/GenBank/DDBJ whole genome shotgun (WGS) entry which is preliminary data.</text>
</comment>
<keyword evidence="3" id="KW-1185">Reference proteome</keyword>
<evidence type="ECO:0000313" key="3">
    <source>
        <dbReference type="Proteomes" id="UP001151002"/>
    </source>
</evidence>
<proteinExistence type="predicted"/>